<name>A0A194XDM8_MOLSC</name>
<dbReference type="RefSeq" id="XP_018072212.1">
    <property type="nucleotide sequence ID" value="XM_018221078.1"/>
</dbReference>
<dbReference type="Gene3D" id="1.10.287.1490">
    <property type="match status" value="1"/>
</dbReference>
<dbReference type="AlphaFoldDB" id="A0A194XDM8"/>
<dbReference type="InParanoid" id="A0A194XDM8"/>
<sequence>MLSKIKQIIDHQTRPPNALLSQAYAIIQADADSLDGARDLHPDLKAILFNAEAAKFELKITRLNSEIDTLKQKLHVQSTKGVQTVSEIEARVNRRNQTIAHLQSRITTLATASKNANTDLENSKRDSKEKVVEISKLKEFGAATEKSLSTLRVEHDELRTKASEDRAALELKTAELNTRNASLTDEQARVGRRNATIRALHSDKRDLMRLADKVPSLESKLTTVESDFKETKEQLVDLQANLREQEDRNVDLEQRIADFEQESSEANDEIEKLNGQIDDLTEQLRVAVADLGQLKRDSGKEAIDLKEKLNAESRKNETLDNEVARLDKKLKDDVAAHASATSTFTDRITDLEQTVSNLTLEKNRFRDSCEELQKNLKESRALCQLQRYKAWDLKGDLICERAAATYLRSRFDQTTSSLESITLKLSFWCFVRMGTIQHSNLSKSN</sequence>
<dbReference type="Proteomes" id="UP000070700">
    <property type="component" value="Unassembled WGS sequence"/>
</dbReference>
<feature type="coiled-coil region" evidence="1">
    <location>
        <begin position="221"/>
        <end position="382"/>
    </location>
</feature>
<dbReference type="KEGG" id="psco:LY89DRAFT_745783"/>
<evidence type="ECO:0000256" key="1">
    <source>
        <dbReference type="SAM" id="Coils"/>
    </source>
</evidence>
<gene>
    <name evidence="2" type="ORF">LY89DRAFT_745783</name>
</gene>
<evidence type="ECO:0000313" key="3">
    <source>
        <dbReference type="Proteomes" id="UP000070700"/>
    </source>
</evidence>
<dbReference type="GeneID" id="28830804"/>
<accession>A0A194XDM8</accession>
<proteinExistence type="predicted"/>
<keyword evidence="1" id="KW-0175">Coiled coil</keyword>
<protein>
    <submittedName>
        <fullName evidence="2">Uncharacterized protein</fullName>
    </submittedName>
</protein>
<dbReference type="EMBL" id="KQ947413">
    <property type="protein sequence ID" value="KUJ17857.1"/>
    <property type="molecule type" value="Genomic_DNA"/>
</dbReference>
<organism evidence="2 3">
    <name type="scientific">Mollisia scopiformis</name>
    <name type="common">Conifer needle endophyte fungus</name>
    <name type="synonym">Phialocephala scopiformis</name>
    <dbReference type="NCBI Taxonomy" id="149040"/>
    <lineage>
        <taxon>Eukaryota</taxon>
        <taxon>Fungi</taxon>
        <taxon>Dikarya</taxon>
        <taxon>Ascomycota</taxon>
        <taxon>Pezizomycotina</taxon>
        <taxon>Leotiomycetes</taxon>
        <taxon>Helotiales</taxon>
        <taxon>Mollisiaceae</taxon>
        <taxon>Mollisia</taxon>
    </lineage>
</organism>
<reference evidence="2 3" key="1">
    <citation type="submission" date="2015-10" db="EMBL/GenBank/DDBJ databases">
        <title>Full genome of DAOMC 229536 Phialocephala scopiformis, a fungal endophyte of spruce producing the potent anti-insectan compound rugulosin.</title>
        <authorList>
            <consortium name="DOE Joint Genome Institute"/>
            <person name="Walker A.K."/>
            <person name="Frasz S.L."/>
            <person name="Seifert K.A."/>
            <person name="Miller J.D."/>
            <person name="Mondo S.J."/>
            <person name="Labutti K."/>
            <person name="Lipzen A."/>
            <person name="Dockter R."/>
            <person name="Kennedy M."/>
            <person name="Grigoriev I.V."/>
            <person name="Spatafora J.W."/>
        </authorList>
    </citation>
    <scope>NUCLEOTIDE SEQUENCE [LARGE SCALE GENOMIC DNA]</scope>
    <source>
        <strain evidence="2 3">CBS 120377</strain>
    </source>
</reference>
<keyword evidence="3" id="KW-1185">Reference proteome</keyword>
<evidence type="ECO:0000313" key="2">
    <source>
        <dbReference type="EMBL" id="KUJ17857.1"/>
    </source>
</evidence>